<dbReference type="SUPFAM" id="SSF143100">
    <property type="entry name" value="TTHA1013/TTHA0281-like"/>
    <property type="match status" value="1"/>
</dbReference>
<dbReference type="InterPro" id="IPR031807">
    <property type="entry name" value="HicB-like"/>
</dbReference>
<feature type="domain" description="HicB-like antitoxin of toxin-antitoxin system" evidence="1">
    <location>
        <begin position="8"/>
        <end position="54"/>
    </location>
</feature>
<dbReference type="AlphaFoldDB" id="A0A7J4IQQ2"/>
<dbReference type="InterPro" id="IPR051404">
    <property type="entry name" value="TA_system_antitoxin"/>
</dbReference>
<proteinExistence type="predicted"/>
<evidence type="ECO:0000313" key="2">
    <source>
        <dbReference type="EMBL" id="HIH07762.1"/>
    </source>
</evidence>
<dbReference type="PANTHER" id="PTHR34504">
    <property type="entry name" value="ANTITOXIN HICB"/>
    <property type="match status" value="1"/>
</dbReference>
<evidence type="ECO:0000259" key="1">
    <source>
        <dbReference type="Pfam" id="PF15919"/>
    </source>
</evidence>
<dbReference type="Proteomes" id="UP000577419">
    <property type="component" value="Unassembled WGS sequence"/>
</dbReference>
<accession>A0A7J4IQQ2</accession>
<dbReference type="Pfam" id="PF15919">
    <property type="entry name" value="HicB_lk_antitox"/>
    <property type="match status" value="1"/>
</dbReference>
<dbReference type="EMBL" id="JAGVWF010000036">
    <property type="protein sequence ID" value="MBS3059304.1"/>
    <property type="molecule type" value="Genomic_DNA"/>
</dbReference>
<dbReference type="InterPro" id="IPR035069">
    <property type="entry name" value="TTHA1013/TTHA0281-like"/>
</dbReference>
<protein>
    <submittedName>
        <fullName evidence="2">Type II toxin-antitoxin system HicB family antitoxin</fullName>
    </submittedName>
</protein>
<reference evidence="3" key="3">
    <citation type="submission" date="2021-05" db="EMBL/GenBank/DDBJ databases">
        <title>Protein family content uncovers lineage relationships and bacterial pathway maintenance mechanisms in DPANN archaea.</title>
        <authorList>
            <person name="Castelle C.J."/>
            <person name="Meheust R."/>
            <person name="Jaffe A.L."/>
            <person name="Seitz K."/>
            <person name="Gong X."/>
            <person name="Baker B.J."/>
            <person name="Banfield J.F."/>
        </authorList>
    </citation>
    <scope>NUCLEOTIDE SEQUENCE</scope>
    <source>
        <strain evidence="3">RIFCSPHIGHO2_01_FULL_GW2011_AR10_43_9</strain>
    </source>
</reference>
<organism evidence="2 4">
    <name type="scientific">Candidatus Iainarchaeum sp</name>
    <dbReference type="NCBI Taxonomy" id="3101447"/>
    <lineage>
        <taxon>Archaea</taxon>
        <taxon>Candidatus Iainarchaeota</taxon>
        <taxon>Candidatus Iainarchaeia</taxon>
        <taxon>Candidatus Iainarchaeales</taxon>
        <taxon>Candidatus Iainarchaeaceae</taxon>
        <taxon>Candidatus Iainarchaeum</taxon>
    </lineage>
</organism>
<dbReference type="Proteomes" id="UP000683213">
    <property type="component" value="Unassembled WGS sequence"/>
</dbReference>
<dbReference type="Gene3D" id="3.30.160.250">
    <property type="match status" value="1"/>
</dbReference>
<name>A0A7J4IQQ2_9ARCH</name>
<evidence type="ECO:0000313" key="4">
    <source>
        <dbReference type="Proteomes" id="UP000577419"/>
    </source>
</evidence>
<gene>
    <name evidence="2" type="ORF">HA237_00160</name>
    <name evidence="3" type="ORF">J4224_02655</name>
</gene>
<evidence type="ECO:0000313" key="3">
    <source>
        <dbReference type="EMBL" id="MBS3059304.1"/>
    </source>
</evidence>
<reference evidence="3" key="2">
    <citation type="submission" date="2021-03" db="EMBL/GenBank/DDBJ databases">
        <authorList>
            <person name="Jaffe A."/>
        </authorList>
    </citation>
    <scope>NUCLEOTIDE SEQUENCE</scope>
    <source>
        <strain evidence="3">RIFCSPHIGHO2_01_FULL_GW2011_AR10_43_9</strain>
    </source>
</reference>
<comment type="caution">
    <text evidence="2">The sequence shown here is derived from an EMBL/GenBank/DDBJ whole genome shotgun (WGS) entry which is preliminary data.</text>
</comment>
<sequence>MRRKAYDFVVLIEQASDGMFIAKVPDIQGCYTQGKTISQVLDRIKEAIQICLEAEEFESPKTTFVAPVRIK</sequence>
<dbReference type="EMBL" id="DUFG01000001">
    <property type="protein sequence ID" value="HIH07762.1"/>
    <property type="molecule type" value="Genomic_DNA"/>
</dbReference>
<reference evidence="2" key="1">
    <citation type="journal article" date="2020" name="bioRxiv">
        <title>A rank-normalized archaeal taxonomy based on genome phylogeny resolves widespread incomplete and uneven classifications.</title>
        <authorList>
            <person name="Rinke C."/>
            <person name="Chuvochina M."/>
            <person name="Mussig A.J."/>
            <person name="Chaumeil P.-A."/>
            <person name="Waite D.W."/>
            <person name="Whitman W.B."/>
            <person name="Parks D.H."/>
            <person name="Hugenholtz P."/>
        </authorList>
    </citation>
    <scope>NUCLEOTIDE SEQUENCE</scope>
    <source>
        <strain evidence="2">UBA10011</strain>
    </source>
</reference>
<dbReference type="PANTHER" id="PTHR34504:SF2">
    <property type="entry name" value="UPF0150 PROTEIN SSL0259"/>
    <property type="match status" value="1"/>
</dbReference>